<dbReference type="Gene3D" id="1.10.10.60">
    <property type="entry name" value="Homeodomain-like"/>
    <property type="match status" value="1"/>
</dbReference>
<dbReference type="Proteomes" id="UP001139286">
    <property type="component" value="Unassembled WGS sequence"/>
</dbReference>
<protein>
    <submittedName>
        <fullName evidence="1">Uncharacterized protein</fullName>
    </submittedName>
</protein>
<keyword evidence="2" id="KW-1185">Reference proteome</keyword>
<organism evidence="1 2">
    <name type="scientific">Neotamlana sargassicola</name>
    <dbReference type="NCBI Taxonomy" id="2883125"/>
    <lineage>
        <taxon>Bacteria</taxon>
        <taxon>Pseudomonadati</taxon>
        <taxon>Bacteroidota</taxon>
        <taxon>Flavobacteriia</taxon>
        <taxon>Flavobacteriales</taxon>
        <taxon>Flavobacteriaceae</taxon>
        <taxon>Neotamlana</taxon>
    </lineage>
</organism>
<proteinExistence type="predicted"/>
<dbReference type="AlphaFoldDB" id="A0A9X1I4D5"/>
<dbReference type="EMBL" id="JAJAPX010000001">
    <property type="protein sequence ID" value="MCB4806620.1"/>
    <property type="molecule type" value="Genomic_DNA"/>
</dbReference>
<dbReference type="RefSeq" id="WP_226694120.1">
    <property type="nucleotide sequence ID" value="NZ_JAJAPX010000001.1"/>
</dbReference>
<sequence>MSSLKDIKSEIEKYAENSKLTESEIVKKLEKHYFNKKVNENLKLYRKGKKKVRDITKDLKISPRKFYAILKAKKIEHKKYNKG</sequence>
<accession>A0A9X1I4D5</accession>
<evidence type="ECO:0000313" key="2">
    <source>
        <dbReference type="Proteomes" id="UP001139286"/>
    </source>
</evidence>
<evidence type="ECO:0000313" key="1">
    <source>
        <dbReference type="EMBL" id="MCB4806620.1"/>
    </source>
</evidence>
<name>A0A9X1I4D5_9FLAO</name>
<gene>
    <name evidence="1" type="ORF">LG651_00040</name>
</gene>
<comment type="caution">
    <text evidence="1">The sequence shown here is derived from an EMBL/GenBank/DDBJ whole genome shotgun (WGS) entry which is preliminary data.</text>
</comment>
<reference evidence="1" key="1">
    <citation type="submission" date="2021-10" db="EMBL/GenBank/DDBJ databases">
        <title>Tamlana sargassums sp. nov., and Tamlana laminarinivorans sp. nov., two new bacteria isolated from the brown alga.</title>
        <authorList>
            <person name="Li J."/>
        </authorList>
    </citation>
    <scope>NUCLEOTIDE SEQUENCE</scope>
    <source>
        <strain evidence="1">62-3</strain>
    </source>
</reference>